<protein>
    <recommendedName>
        <fullName evidence="6">PAT complex subunit CCDC47</fullName>
    </recommendedName>
    <alternativeName>
        <fullName evidence="7">Coiled-coil domain-containing protein 47</fullName>
    </alternativeName>
</protein>
<dbReference type="AlphaFoldDB" id="A0A553P049"/>
<evidence type="ECO:0000256" key="8">
    <source>
        <dbReference type="SAM" id="MobiDB-lite"/>
    </source>
</evidence>
<comment type="caution">
    <text evidence="10">The sequence shown here is derived from an EMBL/GenBank/DDBJ whole genome shotgun (WGS) entry which is preliminary data.</text>
</comment>
<gene>
    <name evidence="10" type="ORF">TCAL_09638</name>
</gene>
<comment type="subcellular location">
    <subcellularLocation>
        <location evidence="4">Rough endoplasmic reticulum membrane</location>
        <topology evidence="4">Single-pass type I membrane protein</topology>
    </subcellularLocation>
</comment>
<dbReference type="PANTHER" id="PTHR12883:SF0">
    <property type="entry name" value="PAT COMPLEX SUBUNIT CCDC47"/>
    <property type="match status" value="1"/>
</dbReference>
<dbReference type="STRING" id="6832.A0A553P049"/>
<evidence type="ECO:0000256" key="5">
    <source>
        <dbReference type="ARBA" id="ARBA00034746"/>
    </source>
</evidence>
<evidence type="ECO:0000256" key="1">
    <source>
        <dbReference type="ARBA" id="ARBA00022692"/>
    </source>
</evidence>
<evidence type="ECO:0000256" key="2">
    <source>
        <dbReference type="ARBA" id="ARBA00022989"/>
    </source>
</evidence>
<dbReference type="Pfam" id="PF07946">
    <property type="entry name" value="CCDC47"/>
    <property type="match status" value="1"/>
</dbReference>
<keyword evidence="2 9" id="KW-1133">Transmembrane helix</keyword>
<evidence type="ECO:0000256" key="7">
    <source>
        <dbReference type="ARBA" id="ARBA00034902"/>
    </source>
</evidence>
<sequence length="520" mass="59646">MSSTVRFLSGRRTKSSGFALRWIFIVCSVSFVLLLKSNGSMANQDTFLDPDDVNDFAEFDLDEEEFENVKREDRGQAKKPPLDEDDDFDDEEEEEEGQADPVASDAKAKVKPFDQGLDEDEALVEDDDEFAHFADDEEFEGYGSDEGFGKKPAEKTPPPKTIKITNVPAHLRNNWESYYLEILMVAGIVVYFLNFFTGKSKNHKIASTWFESHRPLLESNFALVGDDGSKNIEEIDTPLLKESEHLFTLWCSGRAGCESMCVDLKLLKRQDLVSVIANIMKPAHDQVHIRVNMHPDDMDSFVFCLAHKKAATKLSKEMNDLSSFCPERRSAEKYGVPAQFMLMAEMAEVSSAMLDSKMIAVLNKYPESIDSIHISDQFTGPKPQDDQVPEELPKGKKVLIFAFNIPLKKVQVEEAVDNMKHLLLLVFYMVDKLRRYRLSREGKNKAEKNRAKVAEAHWKSIHVARAEKAQEERERKRRELKDKIREIEDPERQRKLEEREARRDKKKAAPKMKQLKVKAM</sequence>
<name>A0A553P049_TIGCA</name>
<evidence type="ECO:0000256" key="4">
    <source>
        <dbReference type="ARBA" id="ARBA00034697"/>
    </source>
</evidence>
<dbReference type="OrthoDB" id="10039147at2759"/>
<feature type="compositionally biased region" description="Basic and acidic residues" evidence="8">
    <location>
        <begin position="67"/>
        <end position="82"/>
    </location>
</feature>
<feature type="transmembrane region" description="Helical" evidence="9">
    <location>
        <begin position="18"/>
        <end position="35"/>
    </location>
</feature>
<dbReference type="GO" id="GO:0032469">
    <property type="term" value="P:endoplasmic reticulum calcium ion homeostasis"/>
    <property type="evidence" value="ECO:0007669"/>
    <property type="project" value="InterPro"/>
</dbReference>
<keyword evidence="1 9" id="KW-0812">Transmembrane</keyword>
<keyword evidence="3 9" id="KW-0472">Membrane</keyword>
<dbReference type="OMA" id="MHLVRDM"/>
<dbReference type="PANTHER" id="PTHR12883">
    <property type="entry name" value="ADIPOCYTE-SPECIFIC PROTEIN 4-RELATED"/>
    <property type="match status" value="1"/>
</dbReference>
<keyword evidence="11" id="KW-1185">Reference proteome</keyword>
<evidence type="ECO:0000313" key="11">
    <source>
        <dbReference type="Proteomes" id="UP000318571"/>
    </source>
</evidence>
<feature type="region of interest" description="Disordered" evidence="8">
    <location>
        <begin position="468"/>
        <end position="520"/>
    </location>
</feature>
<dbReference type="GO" id="GO:0030867">
    <property type="term" value="C:rough endoplasmic reticulum membrane"/>
    <property type="evidence" value="ECO:0007669"/>
    <property type="project" value="UniProtKB-SubCell"/>
</dbReference>
<feature type="region of interest" description="Disordered" evidence="8">
    <location>
        <begin position="135"/>
        <end position="161"/>
    </location>
</feature>
<dbReference type="Proteomes" id="UP000318571">
    <property type="component" value="Chromosome 9"/>
</dbReference>
<dbReference type="EMBL" id="VCGU01000009">
    <property type="protein sequence ID" value="TRY71047.1"/>
    <property type="molecule type" value="Genomic_DNA"/>
</dbReference>
<organism evidence="10 11">
    <name type="scientific">Tigriopus californicus</name>
    <name type="common">Marine copepod</name>
    <dbReference type="NCBI Taxonomy" id="6832"/>
    <lineage>
        <taxon>Eukaryota</taxon>
        <taxon>Metazoa</taxon>
        <taxon>Ecdysozoa</taxon>
        <taxon>Arthropoda</taxon>
        <taxon>Crustacea</taxon>
        <taxon>Multicrustacea</taxon>
        <taxon>Hexanauplia</taxon>
        <taxon>Copepoda</taxon>
        <taxon>Harpacticoida</taxon>
        <taxon>Harpacticidae</taxon>
        <taxon>Tigriopus</taxon>
    </lineage>
</organism>
<accession>A0A553P049</accession>
<dbReference type="InterPro" id="IPR012879">
    <property type="entry name" value="CCDC47"/>
</dbReference>
<evidence type="ECO:0000256" key="3">
    <source>
        <dbReference type="ARBA" id="ARBA00023136"/>
    </source>
</evidence>
<evidence type="ECO:0000313" key="10">
    <source>
        <dbReference type="EMBL" id="TRY71047.1"/>
    </source>
</evidence>
<proteinExistence type="inferred from homology"/>
<feature type="compositionally biased region" description="Basic and acidic residues" evidence="8">
    <location>
        <begin position="468"/>
        <end position="503"/>
    </location>
</feature>
<evidence type="ECO:0000256" key="6">
    <source>
        <dbReference type="ARBA" id="ARBA00034875"/>
    </source>
</evidence>
<evidence type="ECO:0000256" key="9">
    <source>
        <dbReference type="SAM" id="Phobius"/>
    </source>
</evidence>
<dbReference type="GO" id="GO:0005509">
    <property type="term" value="F:calcium ion binding"/>
    <property type="evidence" value="ECO:0007669"/>
    <property type="project" value="InterPro"/>
</dbReference>
<feature type="compositionally biased region" description="Acidic residues" evidence="8">
    <location>
        <begin position="83"/>
        <end position="98"/>
    </location>
</feature>
<feature type="compositionally biased region" description="Basic residues" evidence="8">
    <location>
        <begin position="504"/>
        <end position="520"/>
    </location>
</feature>
<feature type="transmembrane region" description="Helical" evidence="9">
    <location>
        <begin position="178"/>
        <end position="196"/>
    </location>
</feature>
<comment type="similarity">
    <text evidence="5">Belongs to the CCDC47 family.</text>
</comment>
<reference evidence="10 11" key="1">
    <citation type="journal article" date="2018" name="Nat. Ecol. Evol.">
        <title>Genomic signatures of mitonuclear coevolution across populations of Tigriopus californicus.</title>
        <authorList>
            <person name="Barreto F.S."/>
            <person name="Watson E.T."/>
            <person name="Lima T.G."/>
            <person name="Willett C.S."/>
            <person name="Edmands S."/>
            <person name="Li W."/>
            <person name="Burton R.S."/>
        </authorList>
    </citation>
    <scope>NUCLEOTIDE SEQUENCE [LARGE SCALE GENOMIC DNA]</scope>
    <source>
        <strain evidence="10 11">San Diego</strain>
    </source>
</reference>
<feature type="region of interest" description="Disordered" evidence="8">
    <location>
        <begin position="64"/>
        <end position="110"/>
    </location>
</feature>